<dbReference type="Proteomes" id="UP000215483">
    <property type="component" value="Unassembled WGS sequence"/>
</dbReference>
<feature type="compositionally biased region" description="Polar residues" evidence="1">
    <location>
        <begin position="1"/>
        <end position="21"/>
    </location>
</feature>
<dbReference type="SMART" id="SM00458">
    <property type="entry name" value="RICIN"/>
    <property type="match status" value="1"/>
</dbReference>
<dbReference type="RefSeq" id="WP_107428346.1">
    <property type="nucleotide sequence ID" value="NZ_MCGQ01000127.1"/>
</dbReference>
<dbReference type="CDD" id="cd00161">
    <property type="entry name" value="beta-trefoil_Ricin-like"/>
    <property type="match status" value="1"/>
</dbReference>
<sequence>MTPQVRDQTWDQNRANNSNTDDNGRCRYGLVAREAVPGDEICVTESVRDAARKANEQAAMHWEATWDRVYPDGYVPFPFTDAGHEYKIRSSYTSKRDGKQVLYVDVWQGSTQDGTGTVVWDYWGGANQRFTFRRAGNDLAYQNVFEIVAAHSGKCLDVAGWSKDNGAKIIQWPCHGGTNQKWYLERRPDNRWQIRSLYSDKCLDAAQPTLKAPDHGAVVQQWDCVGGQNQAWGVIN</sequence>
<evidence type="ECO:0000313" key="4">
    <source>
        <dbReference type="Proteomes" id="UP000215483"/>
    </source>
</evidence>
<evidence type="ECO:0000259" key="2">
    <source>
        <dbReference type="SMART" id="SM00458"/>
    </source>
</evidence>
<feature type="region of interest" description="Disordered" evidence="1">
    <location>
        <begin position="1"/>
        <end position="24"/>
    </location>
</feature>
<evidence type="ECO:0000313" key="3">
    <source>
        <dbReference type="EMBL" id="OXY85393.1"/>
    </source>
</evidence>
<comment type="caution">
    <text evidence="3">The sequence shown here is derived from an EMBL/GenBank/DDBJ whole genome shotgun (WGS) entry which is preliminary data.</text>
</comment>
<dbReference type="AlphaFoldDB" id="A0A233RPQ7"/>
<protein>
    <recommendedName>
        <fullName evidence="2">Ricin B lectin domain-containing protein</fullName>
    </recommendedName>
</protein>
<organism evidence="3 4">
    <name type="scientific">Streptomyces diastatochromogenes</name>
    <dbReference type="NCBI Taxonomy" id="42236"/>
    <lineage>
        <taxon>Bacteria</taxon>
        <taxon>Bacillati</taxon>
        <taxon>Actinomycetota</taxon>
        <taxon>Actinomycetes</taxon>
        <taxon>Kitasatosporales</taxon>
        <taxon>Streptomycetaceae</taxon>
        <taxon>Streptomyces</taxon>
    </lineage>
</organism>
<dbReference type="InterPro" id="IPR035992">
    <property type="entry name" value="Ricin_B-like_lectins"/>
</dbReference>
<dbReference type="PROSITE" id="PS50231">
    <property type="entry name" value="RICIN_B_LECTIN"/>
    <property type="match status" value="1"/>
</dbReference>
<name>A0A233RPQ7_STRDA</name>
<dbReference type="SUPFAM" id="SSF50370">
    <property type="entry name" value="Ricin B-like lectins"/>
    <property type="match status" value="1"/>
</dbReference>
<dbReference type="InterPro" id="IPR000772">
    <property type="entry name" value="Ricin_B_lectin"/>
</dbReference>
<accession>A0A233RPQ7</accession>
<dbReference type="Gene3D" id="2.80.10.50">
    <property type="match status" value="3"/>
</dbReference>
<gene>
    <name evidence="3" type="ORF">BEK98_45755</name>
</gene>
<dbReference type="OrthoDB" id="4249082at2"/>
<reference evidence="3 4" key="1">
    <citation type="submission" date="2016-07" db="EMBL/GenBank/DDBJ databases">
        <title>Draft genome of Streptomyces diastatochromogenes.</title>
        <authorList>
            <person name="Podduturi R."/>
            <person name="Lukassen M.B."/>
            <person name="Clausen N."/>
            <person name="Nielsen J.L."/>
            <person name="Jorgensen N.O."/>
        </authorList>
    </citation>
    <scope>NUCLEOTIDE SEQUENCE [LARGE SCALE GENOMIC DNA]</scope>
    <source>
        <strain evidence="3 4">DSM 40608</strain>
    </source>
</reference>
<dbReference type="EMBL" id="MCGQ01000127">
    <property type="protein sequence ID" value="OXY85393.1"/>
    <property type="molecule type" value="Genomic_DNA"/>
</dbReference>
<dbReference type="Pfam" id="PF14200">
    <property type="entry name" value="RicinB_lectin_2"/>
    <property type="match status" value="1"/>
</dbReference>
<evidence type="ECO:0000256" key="1">
    <source>
        <dbReference type="SAM" id="MobiDB-lite"/>
    </source>
</evidence>
<feature type="domain" description="Ricin B lectin" evidence="2">
    <location>
        <begin position="89"/>
        <end position="235"/>
    </location>
</feature>
<proteinExistence type="predicted"/>
<keyword evidence="4" id="KW-1185">Reference proteome</keyword>